<dbReference type="PROSITE" id="PS50928">
    <property type="entry name" value="ABC_TM1"/>
    <property type="match status" value="1"/>
</dbReference>
<evidence type="ECO:0000256" key="6">
    <source>
        <dbReference type="ARBA" id="ARBA00023136"/>
    </source>
</evidence>
<comment type="caution">
    <text evidence="9">The sequence shown here is derived from an EMBL/GenBank/DDBJ whole genome shotgun (WGS) entry which is preliminary data.</text>
</comment>
<reference evidence="9" key="1">
    <citation type="submission" date="2019-09" db="EMBL/GenBank/DDBJ databases">
        <title>Characterisation of the sponge microbiome using genome-centric metagenomics.</title>
        <authorList>
            <person name="Engelberts J.P."/>
            <person name="Robbins S.J."/>
            <person name="De Goeij J.M."/>
            <person name="Aranda M."/>
            <person name="Bell S.C."/>
            <person name="Webster N.S."/>
        </authorList>
    </citation>
    <scope>NUCLEOTIDE SEQUENCE</scope>
    <source>
        <strain evidence="9">SB0676_bin_10</strain>
    </source>
</reference>
<evidence type="ECO:0000256" key="2">
    <source>
        <dbReference type="ARBA" id="ARBA00022448"/>
    </source>
</evidence>
<feature type="transmembrane region" description="Helical" evidence="7">
    <location>
        <begin position="235"/>
        <end position="257"/>
    </location>
</feature>
<dbReference type="Pfam" id="PF00528">
    <property type="entry name" value="BPD_transp_1"/>
    <property type="match status" value="1"/>
</dbReference>
<keyword evidence="4 7" id="KW-0812">Transmembrane</keyword>
<protein>
    <submittedName>
        <fullName evidence="9">ABC transporter permease</fullName>
    </submittedName>
</protein>
<evidence type="ECO:0000256" key="3">
    <source>
        <dbReference type="ARBA" id="ARBA00022475"/>
    </source>
</evidence>
<evidence type="ECO:0000256" key="4">
    <source>
        <dbReference type="ARBA" id="ARBA00022692"/>
    </source>
</evidence>
<evidence type="ECO:0000256" key="1">
    <source>
        <dbReference type="ARBA" id="ARBA00004651"/>
    </source>
</evidence>
<sequence>MITHAIRRWFSSEVLRSSAWRLGLHGTSLLLPLLLWLAVSHAQVVDPAFLPSPAQVIDSLWSMASSGILLADASASVRRVMLGFLLAAVVGVPLGILMGAFATIRALLEPLSGFLRYMPAAAFTPLLIIYLGIDEAPKIVLIAIGTVFFNMLMVMDAVKFVPRELIETTLTLGGSRRQVVAQVITRYTLPSIIDTLRINMATSWNLLVVAELLAAEVGLGKRIQLAQRFFRTEQIFADLLVLGLMGFAIDLAFRLLLRLTCRWAV</sequence>
<feature type="transmembrane region" description="Helical" evidence="7">
    <location>
        <begin position="80"/>
        <end position="102"/>
    </location>
</feature>
<dbReference type="InterPro" id="IPR035906">
    <property type="entry name" value="MetI-like_sf"/>
</dbReference>
<proteinExistence type="inferred from homology"/>
<dbReference type="GO" id="GO:0055085">
    <property type="term" value="P:transmembrane transport"/>
    <property type="evidence" value="ECO:0007669"/>
    <property type="project" value="InterPro"/>
</dbReference>
<dbReference type="EMBL" id="VYDO01000198">
    <property type="protein sequence ID" value="MYG38547.1"/>
    <property type="molecule type" value="Genomic_DNA"/>
</dbReference>
<evidence type="ECO:0000259" key="8">
    <source>
        <dbReference type="PROSITE" id="PS50928"/>
    </source>
</evidence>
<dbReference type="PANTHER" id="PTHR30151:SF0">
    <property type="entry name" value="ABC TRANSPORTER PERMEASE PROTEIN MJ0413-RELATED"/>
    <property type="match status" value="1"/>
</dbReference>
<gene>
    <name evidence="9" type="ORF">F4162_06130</name>
</gene>
<dbReference type="CDD" id="cd06261">
    <property type="entry name" value="TM_PBP2"/>
    <property type="match status" value="1"/>
</dbReference>
<dbReference type="InterPro" id="IPR000515">
    <property type="entry name" value="MetI-like"/>
</dbReference>
<feature type="domain" description="ABC transmembrane type-1" evidence="8">
    <location>
        <begin position="73"/>
        <end position="257"/>
    </location>
</feature>
<dbReference type="PANTHER" id="PTHR30151">
    <property type="entry name" value="ALKANE SULFONATE ABC TRANSPORTER-RELATED, MEMBRANE SUBUNIT"/>
    <property type="match status" value="1"/>
</dbReference>
<evidence type="ECO:0000313" key="9">
    <source>
        <dbReference type="EMBL" id="MYG38547.1"/>
    </source>
</evidence>
<keyword evidence="5 7" id="KW-1133">Transmembrane helix</keyword>
<dbReference type="SUPFAM" id="SSF161098">
    <property type="entry name" value="MetI-like"/>
    <property type="match status" value="1"/>
</dbReference>
<keyword evidence="2 7" id="KW-0813">Transport</keyword>
<keyword evidence="6 7" id="KW-0472">Membrane</keyword>
<name>A0A6B1F8P9_9SYNE</name>
<accession>A0A6B1F8P9</accession>
<feature type="transmembrane region" description="Helical" evidence="7">
    <location>
        <begin position="114"/>
        <end position="133"/>
    </location>
</feature>
<organism evidence="9">
    <name type="scientific">Synechococcus sp. SB0676_bin_10</name>
    <dbReference type="NCBI Taxonomy" id="2604869"/>
    <lineage>
        <taxon>Bacteria</taxon>
        <taxon>Bacillati</taxon>
        <taxon>Cyanobacteriota</taxon>
        <taxon>Cyanophyceae</taxon>
        <taxon>Synechococcales</taxon>
        <taxon>Synechococcaceae</taxon>
        <taxon>Synechococcus</taxon>
    </lineage>
</organism>
<dbReference type="GO" id="GO:0005886">
    <property type="term" value="C:plasma membrane"/>
    <property type="evidence" value="ECO:0007669"/>
    <property type="project" value="UniProtKB-SubCell"/>
</dbReference>
<evidence type="ECO:0000256" key="7">
    <source>
        <dbReference type="RuleBase" id="RU363032"/>
    </source>
</evidence>
<dbReference type="Gene3D" id="1.10.3720.10">
    <property type="entry name" value="MetI-like"/>
    <property type="match status" value="1"/>
</dbReference>
<keyword evidence="3" id="KW-1003">Cell membrane</keyword>
<comment type="subcellular location">
    <subcellularLocation>
        <location evidence="1 7">Cell membrane</location>
        <topology evidence="1 7">Multi-pass membrane protein</topology>
    </subcellularLocation>
</comment>
<feature type="transmembrane region" description="Helical" evidence="7">
    <location>
        <begin position="139"/>
        <end position="158"/>
    </location>
</feature>
<comment type="similarity">
    <text evidence="7">Belongs to the binding-protein-dependent transport system permease family.</text>
</comment>
<dbReference type="AlphaFoldDB" id="A0A6B1F8P9"/>
<evidence type="ECO:0000256" key="5">
    <source>
        <dbReference type="ARBA" id="ARBA00022989"/>
    </source>
</evidence>